<feature type="region of interest" description="Disordered" evidence="1">
    <location>
        <begin position="1"/>
        <end position="102"/>
    </location>
</feature>
<evidence type="ECO:0000313" key="2">
    <source>
        <dbReference type="EMBL" id="KAF2774215.1"/>
    </source>
</evidence>
<dbReference type="AlphaFoldDB" id="A0A6G1LMV9"/>
<accession>A0A6G1LMV9</accession>
<evidence type="ECO:0000256" key="1">
    <source>
        <dbReference type="SAM" id="MobiDB-lite"/>
    </source>
</evidence>
<gene>
    <name evidence="2" type="ORF">EJ03DRAFT_346844</name>
</gene>
<proteinExistence type="predicted"/>
<organism evidence="2 3">
    <name type="scientific">Teratosphaeria nubilosa</name>
    <dbReference type="NCBI Taxonomy" id="161662"/>
    <lineage>
        <taxon>Eukaryota</taxon>
        <taxon>Fungi</taxon>
        <taxon>Dikarya</taxon>
        <taxon>Ascomycota</taxon>
        <taxon>Pezizomycotina</taxon>
        <taxon>Dothideomycetes</taxon>
        <taxon>Dothideomycetidae</taxon>
        <taxon>Mycosphaerellales</taxon>
        <taxon>Teratosphaeriaceae</taxon>
        <taxon>Teratosphaeria</taxon>
    </lineage>
</organism>
<evidence type="ECO:0000313" key="3">
    <source>
        <dbReference type="Proteomes" id="UP000799436"/>
    </source>
</evidence>
<protein>
    <submittedName>
        <fullName evidence="2">Uncharacterized protein</fullName>
    </submittedName>
</protein>
<feature type="compositionally biased region" description="Basic and acidic residues" evidence="1">
    <location>
        <begin position="167"/>
        <end position="189"/>
    </location>
</feature>
<feature type="region of interest" description="Disordered" evidence="1">
    <location>
        <begin position="114"/>
        <end position="189"/>
    </location>
</feature>
<sequence length="189" mass="20405">MPSPRTSPAMRPQSPLSPGYKASAHFDTLQLPSPRIGQGRPGNNARRPQNHSLKLPQLPRFHPANFPSAHSSLQPTPDGVSPQPPVSPRAHQRVMSDAQRHLYAYQRDILSAARATSPSGAGKPTSPKLAPLGSPGPVTPLELEGEDGYLVAGARSSGQTSTPSDELVDRLIKEEARRRQRTDHGKDRT</sequence>
<keyword evidence="3" id="KW-1185">Reference proteome</keyword>
<dbReference type="Proteomes" id="UP000799436">
    <property type="component" value="Unassembled WGS sequence"/>
</dbReference>
<dbReference type="OrthoDB" id="5403157at2759"/>
<dbReference type="EMBL" id="ML995808">
    <property type="protein sequence ID" value="KAF2774215.1"/>
    <property type="molecule type" value="Genomic_DNA"/>
</dbReference>
<reference evidence="2" key="1">
    <citation type="journal article" date="2020" name="Stud. Mycol.">
        <title>101 Dothideomycetes genomes: a test case for predicting lifestyles and emergence of pathogens.</title>
        <authorList>
            <person name="Haridas S."/>
            <person name="Albert R."/>
            <person name="Binder M."/>
            <person name="Bloem J."/>
            <person name="Labutti K."/>
            <person name="Salamov A."/>
            <person name="Andreopoulos B."/>
            <person name="Baker S."/>
            <person name="Barry K."/>
            <person name="Bills G."/>
            <person name="Bluhm B."/>
            <person name="Cannon C."/>
            <person name="Castanera R."/>
            <person name="Culley D."/>
            <person name="Daum C."/>
            <person name="Ezra D."/>
            <person name="Gonzalez J."/>
            <person name="Henrissat B."/>
            <person name="Kuo A."/>
            <person name="Liang C."/>
            <person name="Lipzen A."/>
            <person name="Lutzoni F."/>
            <person name="Magnuson J."/>
            <person name="Mondo S."/>
            <person name="Nolan M."/>
            <person name="Ohm R."/>
            <person name="Pangilinan J."/>
            <person name="Park H.-J."/>
            <person name="Ramirez L."/>
            <person name="Alfaro M."/>
            <person name="Sun H."/>
            <person name="Tritt A."/>
            <person name="Yoshinaga Y."/>
            <person name="Zwiers L.-H."/>
            <person name="Turgeon B."/>
            <person name="Goodwin S."/>
            <person name="Spatafora J."/>
            <person name="Crous P."/>
            <person name="Grigoriev I."/>
        </authorList>
    </citation>
    <scope>NUCLEOTIDE SEQUENCE</scope>
    <source>
        <strain evidence="2">CBS 116005</strain>
    </source>
</reference>
<name>A0A6G1LMV9_9PEZI</name>